<comment type="caution">
    <text evidence="2">The sequence shown here is derived from an EMBL/GenBank/DDBJ whole genome shotgun (WGS) entry which is preliminary data.</text>
</comment>
<keyword evidence="2" id="KW-0418">Kinase</keyword>
<sequence>MAEEETLREHQAPLCIATPTLQALLELKSGLIHLLPKFIGLMNEDPYQHMKKFHVVCSSMKPKRVTKEQIKLRAFPFSLDGAAKEWLFYLHAGSVTSWEGMMRLFLYQYFASSKVINMRRDICGIKQMVTESLFGYWEQFKKLCASCPQHDIPEQSLLHYFYEGLSSTERSKLPSQTEMNQRQNVTAITLRSGKDLEEPIRKRSCGRGLGVESEPETEVVMKKPTEDVYEGTFSMEFDGEVVKFNAMKRPNEISSVCKVGVINPIVQESLELHQQDKLGNMVSESIDQVCLEKPKEDPNSDEVQEEVACELEALKPKLGDPTPHDLNSSHTITSPLVMQESELKLKQLPNYLKYAFLEVQVKEEKLVRMLGDRQPLLPFPPLPSRRREPLTLHRYILLHLHLRHLPSCFGHQHFFLFSFLFFFPSQSSSSSITTTRLLFALATATIVAAVHPRRR</sequence>
<evidence type="ECO:0000313" key="2">
    <source>
        <dbReference type="EMBL" id="KAF7820815.1"/>
    </source>
</evidence>
<dbReference type="OrthoDB" id="1306017at2759"/>
<dbReference type="AlphaFoldDB" id="A0A834TFG8"/>
<evidence type="ECO:0000313" key="3">
    <source>
        <dbReference type="Proteomes" id="UP000634136"/>
    </source>
</evidence>
<dbReference type="Pfam" id="PF03732">
    <property type="entry name" value="Retrotrans_gag"/>
    <property type="match status" value="1"/>
</dbReference>
<gene>
    <name evidence="2" type="ORF">G2W53_026270</name>
</gene>
<dbReference type="Proteomes" id="UP000634136">
    <property type="component" value="Unassembled WGS sequence"/>
</dbReference>
<keyword evidence="2" id="KW-0675">Receptor</keyword>
<feature type="domain" description="Retrotransposon gag" evidence="1">
    <location>
        <begin position="74"/>
        <end position="166"/>
    </location>
</feature>
<protein>
    <submittedName>
        <fullName evidence="2">LRR receptor-like serine/threonine-protein kinase EFR</fullName>
    </submittedName>
</protein>
<proteinExistence type="predicted"/>
<evidence type="ECO:0000259" key="1">
    <source>
        <dbReference type="Pfam" id="PF03732"/>
    </source>
</evidence>
<accession>A0A834TFG8</accession>
<dbReference type="PANTHER" id="PTHR33223:SF3">
    <property type="match status" value="1"/>
</dbReference>
<dbReference type="GO" id="GO:0016301">
    <property type="term" value="F:kinase activity"/>
    <property type="evidence" value="ECO:0007669"/>
    <property type="project" value="UniProtKB-KW"/>
</dbReference>
<dbReference type="InterPro" id="IPR005162">
    <property type="entry name" value="Retrotrans_gag_dom"/>
</dbReference>
<dbReference type="EMBL" id="JAAIUW010000008">
    <property type="protein sequence ID" value="KAF7820815.1"/>
    <property type="molecule type" value="Genomic_DNA"/>
</dbReference>
<reference evidence="2" key="1">
    <citation type="submission" date="2020-09" db="EMBL/GenBank/DDBJ databases">
        <title>Genome-Enabled Discovery of Anthraquinone Biosynthesis in Senna tora.</title>
        <authorList>
            <person name="Kang S.-H."/>
            <person name="Pandey R.P."/>
            <person name="Lee C.-M."/>
            <person name="Sim J.-S."/>
            <person name="Jeong J.-T."/>
            <person name="Choi B.-S."/>
            <person name="Jung M."/>
            <person name="Ginzburg D."/>
            <person name="Zhao K."/>
            <person name="Won S.Y."/>
            <person name="Oh T.-J."/>
            <person name="Yu Y."/>
            <person name="Kim N.-H."/>
            <person name="Lee O.R."/>
            <person name="Lee T.-H."/>
            <person name="Bashyal P."/>
            <person name="Kim T.-S."/>
            <person name="Lee W.-H."/>
            <person name="Kawkins C."/>
            <person name="Kim C.-K."/>
            <person name="Kim J.S."/>
            <person name="Ahn B.O."/>
            <person name="Rhee S.Y."/>
            <person name="Sohng J.K."/>
        </authorList>
    </citation>
    <scope>NUCLEOTIDE SEQUENCE</scope>
    <source>
        <tissue evidence="2">Leaf</tissue>
    </source>
</reference>
<name>A0A834TFG8_9FABA</name>
<keyword evidence="3" id="KW-1185">Reference proteome</keyword>
<dbReference type="PANTHER" id="PTHR33223">
    <property type="entry name" value="CCHC-TYPE DOMAIN-CONTAINING PROTEIN"/>
    <property type="match status" value="1"/>
</dbReference>
<organism evidence="2 3">
    <name type="scientific">Senna tora</name>
    <dbReference type="NCBI Taxonomy" id="362788"/>
    <lineage>
        <taxon>Eukaryota</taxon>
        <taxon>Viridiplantae</taxon>
        <taxon>Streptophyta</taxon>
        <taxon>Embryophyta</taxon>
        <taxon>Tracheophyta</taxon>
        <taxon>Spermatophyta</taxon>
        <taxon>Magnoliopsida</taxon>
        <taxon>eudicotyledons</taxon>
        <taxon>Gunneridae</taxon>
        <taxon>Pentapetalae</taxon>
        <taxon>rosids</taxon>
        <taxon>fabids</taxon>
        <taxon>Fabales</taxon>
        <taxon>Fabaceae</taxon>
        <taxon>Caesalpinioideae</taxon>
        <taxon>Cassia clade</taxon>
        <taxon>Senna</taxon>
    </lineage>
</organism>
<keyword evidence="2" id="KW-0808">Transferase</keyword>